<reference evidence="6" key="1">
    <citation type="submission" date="2021-10" db="EMBL/GenBank/DDBJ databases">
        <authorList>
            <person name="Dean J.D."/>
            <person name="Kim M.K."/>
            <person name="Newey C.N."/>
            <person name="Stoker T.S."/>
            <person name="Thompson D.W."/>
            <person name="Grose J.H."/>
        </authorList>
    </citation>
    <scope>NUCLEOTIDE SEQUENCE</scope>
    <source>
        <strain evidence="6">BT635</strain>
    </source>
</reference>
<evidence type="ECO:0000256" key="4">
    <source>
        <dbReference type="ARBA" id="ARBA00022857"/>
    </source>
</evidence>
<evidence type="ECO:0000256" key="5">
    <source>
        <dbReference type="ARBA" id="ARBA00023002"/>
    </source>
</evidence>
<evidence type="ECO:0000313" key="6">
    <source>
        <dbReference type="EMBL" id="MCB2379002.1"/>
    </source>
</evidence>
<evidence type="ECO:0000256" key="1">
    <source>
        <dbReference type="ARBA" id="ARBA00009183"/>
    </source>
</evidence>
<dbReference type="EMBL" id="JAJADQ010000008">
    <property type="protein sequence ID" value="MCB2379002.1"/>
    <property type="molecule type" value="Genomic_DNA"/>
</dbReference>
<gene>
    <name evidence="6" type="ORF">LGH70_15480</name>
</gene>
<dbReference type="InterPro" id="IPR036188">
    <property type="entry name" value="FAD/NAD-bd_sf"/>
</dbReference>
<sequence length="526" mass="57827">MKTSPFFPSPTVAIIGGGPAGIAAAKSLLEDGLTPVLIEQSSGLGGQWNQGAPHSGQWPGMHANSCHIKMSFSDLDYPAGTQMFPTNQEVLAYLTEYARHYGVLPHVRFNTRVEMISLGSDGQYIIQTVNPAGERRTEFFTRVIVASGRYNQPRYPRTPGLDQFRGRVLHSFDYRGRHDFRGQRVLVVGNSISGLEIASDLAQNDDTTVLSSSRKPRYIARKIMHGLPTDQLAFSRFGAYINQALPPAEAAAGLKELILSAVGNPADYGGLRPADDILEAGVSQCQDYLDHVAAGRIRTLPGVQEYTPTGAVLTDGREVRVDVVLLATGYDLSLPFLHEDIRRAVNANEEHLDLHHFTFHPALPNFAFMGLYQQIGSYFVTAELQARWIAACWSGACAAPTEAEMATGLAEFEQFKQFRGMATCQEVAEMLAADMGVAPTLPRYPELTQELFFGLLAPAQFRMEGHGKRPDARTRFERNARHFTGGQPTPLTEQQLGSLQMLATRLPHHSLLQQVVQQLQPEPSVA</sequence>
<keyword evidence="5" id="KW-0560">Oxidoreductase</keyword>
<accession>A0ABS8AH65</accession>
<comment type="similarity">
    <text evidence="1">Belongs to the FMO family.</text>
</comment>
<proteinExistence type="inferred from homology"/>
<dbReference type="SUPFAM" id="SSF51905">
    <property type="entry name" value="FAD/NAD(P)-binding domain"/>
    <property type="match status" value="2"/>
</dbReference>
<organism evidence="6 7">
    <name type="scientific">Hymenobacter nitidus</name>
    <dbReference type="NCBI Taxonomy" id="2880929"/>
    <lineage>
        <taxon>Bacteria</taxon>
        <taxon>Pseudomonadati</taxon>
        <taxon>Bacteroidota</taxon>
        <taxon>Cytophagia</taxon>
        <taxon>Cytophagales</taxon>
        <taxon>Hymenobacteraceae</taxon>
        <taxon>Hymenobacter</taxon>
    </lineage>
</organism>
<dbReference type="PIRSF" id="PIRSF000332">
    <property type="entry name" value="FMO"/>
    <property type="match status" value="1"/>
</dbReference>
<comment type="caution">
    <text evidence="6">The sequence shown here is derived from an EMBL/GenBank/DDBJ whole genome shotgun (WGS) entry which is preliminary data.</text>
</comment>
<dbReference type="InterPro" id="IPR020946">
    <property type="entry name" value="Flavin_mOase-like"/>
</dbReference>
<keyword evidence="3" id="KW-0274">FAD</keyword>
<name>A0ABS8AH65_9BACT</name>
<dbReference type="Gene3D" id="3.50.50.60">
    <property type="entry name" value="FAD/NAD(P)-binding domain"/>
    <property type="match status" value="1"/>
</dbReference>
<dbReference type="PRINTS" id="PR00370">
    <property type="entry name" value="FMOXYGENASE"/>
</dbReference>
<evidence type="ECO:0000256" key="2">
    <source>
        <dbReference type="ARBA" id="ARBA00022630"/>
    </source>
</evidence>
<dbReference type="InterPro" id="IPR000960">
    <property type="entry name" value="Flavin_mOase"/>
</dbReference>
<protein>
    <submittedName>
        <fullName evidence="6">NAD(P)-binding domain-containing protein</fullName>
    </submittedName>
</protein>
<dbReference type="Proteomes" id="UP001165297">
    <property type="component" value="Unassembled WGS sequence"/>
</dbReference>
<dbReference type="Pfam" id="PF00743">
    <property type="entry name" value="FMO-like"/>
    <property type="match status" value="1"/>
</dbReference>
<keyword evidence="4" id="KW-0521">NADP</keyword>
<dbReference type="InterPro" id="IPR050346">
    <property type="entry name" value="FMO-like"/>
</dbReference>
<dbReference type="RefSeq" id="WP_226187349.1">
    <property type="nucleotide sequence ID" value="NZ_JAJADQ010000008.1"/>
</dbReference>
<keyword evidence="2" id="KW-0285">Flavoprotein</keyword>
<keyword evidence="7" id="KW-1185">Reference proteome</keyword>
<evidence type="ECO:0000256" key="3">
    <source>
        <dbReference type="ARBA" id="ARBA00022827"/>
    </source>
</evidence>
<evidence type="ECO:0000313" key="7">
    <source>
        <dbReference type="Proteomes" id="UP001165297"/>
    </source>
</evidence>
<dbReference type="PANTHER" id="PTHR23023">
    <property type="entry name" value="DIMETHYLANILINE MONOOXYGENASE"/>
    <property type="match status" value="1"/>
</dbReference>